<dbReference type="AlphaFoldDB" id="A0A6I0F9T5"/>
<dbReference type="GO" id="GO:0005886">
    <property type="term" value="C:plasma membrane"/>
    <property type="evidence" value="ECO:0007669"/>
    <property type="project" value="TreeGrafter"/>
</dbReference>
<dbReference type="EMBL" id="WBZC01000002">
    <property type="protein sequence ID" value="KAB3539721.1"/>
    <property type="molecule type" value="Genomic_DNA"/>
</dbReference>
<keyword evidence="4 6" id="KW-1133">Transmembrane helix</keyword>
<dbReference type="Pfam" id="PF01098">
    <property type="entry name" value="FTSW_RODA_SPOVE"/>
    <property type="match status" value="1"/>
</dbReference>
<reference evidence="7 8" key="1">
    <citation type="submission" date="2019-10" db="EMBL/GenBank/DDBJ databases">
        <title>Alkaliphilus serpentinus sp. nov. and Alkaliphilus pronyensis sp. nov., two novel anaerobic alkaliphilic species isolated from the serpentinized-hosted hydrothermal field of the Prony Bay (New Caledonia).</title>
        <authorList>
            <person name="Postec A."/>
        </authorList>
    </citation>
    <scope>NUCLEOTIDE SEQUENCE [LARGE SCALE GENOMIC DNA]</scope>
    <source>
        <strain evidence="7 8">LacV</strain>
    </source>
</reference>
<feature type="transmembrane region" description="Helical" evidence="6">
    <location>
        <begin position="300"/>
        <end position="326"/>
    </location>
</feature>
<accession>A0A6I0F9T5</accession>
<keyword evidence="2 6" id="KW-0812">Transmembrane</keyword>
<evidence type="ECO:0000256" key="1">
    <source>
        <dbReference type="ARBA" id="ARBA00004141"/>
    </source>
</evidence>
<evidence type="ECO:0000256" key="3">
    <source>
        <dbReference type="ARBA" id="ARBA00022960"/>
    </source>
</evidence>
<feature type="transmembrane region" description="Helical" evidence="6">
    <location>
        <begin position="179"/>
        <end position="197"/>
    </location>
</feature>
<evidence type="ECO:0000256" key="2">
    <source>
        <dbReference type="ARBA" id="ARBA00022692"/>
    </source>
</evidence>
<feature type="transmembrane region" description="Helical" evidence="6">
    <location>
        <begin position="202"/>
        <end position="219"/>
    </location>
</feature>
<comment type="caution">
    <text evidence="7">The sequence shown here is derived from an EMBL/GenBank/DDBJ whole genome shotgun (WGS) entry which is preliminary data.</text>
</comment>
<organism evidence="7 8">
    <name type="scientific">Alkaliphilus pronyensis</name>
    <dbReference type="NCBI Taxonomy" id="1482732"/>
    <lineage>
        <taxon>Bacteria</taxon>
        <taxon>Bacillati</taxon>
        <taxon>Bacillota</taxon>
        <taxon>Clostridia</taxon>
        <taxon>Peptostreptococcales</taxon>
        <taxon>Natronincolaceae</taxon>
        <taxon>Alkaliphilus</taxon>
    </lineage>
</organism>
<dbReference type="GO" id="GO:0008360">
    <property type="term" value="P:regulation of cell shape"/>
    <property type="evidence" value="ECO:0007669"/>
    <property type="project" value="UniProtKB-KW"/>
</dbReference>
<keyword evidence="5 6" id="KW-0472">Membrane</keyword>
<evidence type="ECO:0000256" key="6">
    <source>
        <dbReference type="SAM" id="Phobius"/>
    </source>
</evidence>
<dbReference type="GO" id="GO:0032153">
    <property type="term" value="C:cell division site"/>
    <property type="evidence" value="ECO:0007669"/>
    <property type="project" value="TreeGrafter"/>
</dbReference>
<gene>
    <name evidence="7" type="ORF">F8154_00795</name>
</gene>
<evidence type="ECO:0000313" key="7">
    <source>
        <dbReference type="EMBL" id="KAB3539721.1"/>
    </source>
</evidence>
<feature type="transmembrane region" description="Helical" evidence="6">
    <location>
        <begin position="153"/>
        <end position="173"/>
    </location>
</feature>
<dbReference type="PANTHER" id="PTHR30474">
    <property type="entry name" value="CELL CYCLE PROTEIN"/>
    <property type="match status" value="1"/>
</dbReference>
<feature type="transmembrane region" description="Helical" evidence="6">
    <location>
        <begin position="119"/>
        <end position="141"/>
    </location>
</feature>
<feature type="transmembrane region" description="Helical" evidence="6">
    <location>
        <begin position="375"/>
        <end position="393"/>
    </location>
</feature>
<feature type="transmembrane region" description="Helical" evidence="6">
    <location>
        <begin position="92"/>
        <end position="113"/>
    </location>
</feature>
<dbReference type="RefSeq" id="WP_151859680.1">
    <property type="nucleotide sequence ID" value="NZ_WBZC01000002.1"/>
</dbReference>
<dbReference type="GO" id="GO:0015648">
    <property type="term" value="F:lipid-linked peptidoglycan transporter activity"/>
    <property type="evidence" value="ECO:0007669"/>
    <property type="project" value="TreeGrafter"/>
</dbReference>
<feature type="transmembrane region" description="Helical" evidence="6">
    <location>
        <begin position="38"/>
        <end position="59"/>
    </location>
</feature>
<dbReference type="OrthoDB" id="9812661at2"/>
<sequence>MSTIGKYLIRSPINILVILNLLFFTVAQLYLGLDDYRVIASGGVLTAIMVICYLIIVKLNMGDQYIYLIISILTSIGIVMLYRLVPQLGFQQVIWFTIGTVLFFLSYIVFSWIKKWESYVFLYLAVGILLFIVTFLFGSTIKGANNWIKIGDFTFQPAEGIKLLYVFFIASYFKYPEKLKNVYVFLGLVYLHILFLVLQRDLGMAMLFYGVFISIFYIYHTSRRLLFYNIGASMLIGILSYFTMTHIRVRFEAWLNPWADIAGRGYQITQSLFAIASGGFFGTGIGLGSPDYIPEVHTDFIFSAICEEMGIFGGIAVILLYFILVYRGFKITLMIKDTFYRIVALSITLIYSYQTFIIIGGVIKLIPLTGITLPFISYGGSSIVSAFIAFGILQALSKKSLTGEEVVEIE</sequence>
<feature type="transmembrane region" description="Helical" evidence="6">
    <location>
        <begin position="65"/>
        <end position="85"/>
    </location>
</feature>
<feature type="transmembrane region" description="Helical" evidence="6">
    <location>
        <begin position="12"/>
        <end position="31"/>
    </location>
</feature>
<keyword evidence="8" id="KW-1185">Reference proteome</keyword>
<feature type="transmembrane region" description="Helical" evidence="6">
    <location>
        <begin position="338"/>
        <end position="363"/>
    </location>
</feature>
<dbReference type="GO" id="GO:0051301">
    <property type="term" value="P:cell division"/>
    <property type="evidence" value="ECO:0007669"/>
    <property type="project" value="InterPro"/>
</dbReference>
<dbReference type="Proteomes" id="UP000432715">
    <property type="component" value="Unassembled WGS sequence"/>
</dbReference>
<keyword evidence="3" id="KW-0133">Cell shape</keyword>
<evidence type="ECO:0000313" key="8">
    <source>
        <dbReference type="Proteomes" id="UP000432715"/>
    </source>
</evidence>
<proteinExistence type="predicted"/>
<protein>
    <submittedName>
        <fullName evidence="7">FtsW/RodA/SpoVE family cell cycle protein</fullName>
    </submittedName>
</protein>
<dbReference type="PANTHER" id="PTHR30474:SF3">
    <property type="entry name" value="PEPTIDOGLYCAN GLYCOSYLTRANSFERASE RODA"/>
    <property type="match status" value="1"/>
</dbReference>
<evidence type="ECO:0000256" key="4">
    <source>
        <dbReference type="ARBA" id="ARBA00022989"/>
    </source>
</evidence>
<name>A0A6I0F9T5_9FIRM</name>
<evidence type="ECO:0000256" key="5">
    <source>
        <dbReference type="ARBA" id="ARBA00023136"/>
    </source>
</evidence>
<feature type="transmembrane region" description="Helical" evidence="6">
    <location>
        <begin position="225"/>
        <end position="244"/>
    </location>
</feature>
<comment type="subcellular location">
    <subcellularLocation>
        <location evidence="1">Membrane</location>
        <topology evidence="1">Multi-pass membrane protein</topology>
    </subcellularLocation>
</comment>
<dbReference type="InterPro" id="IPR001182">
    <property type="entry name" value="FtsW/RodA"/>
</dbReference>